<sequence>MGYLARNPYRISTWFSLKNSKRLFSLRNFTSNTNTSQYNPILDYTLEQTEKTILLVGDGDLSNASHMAKNISSLRQDVKLIASVLESETDHNNTFQGSLENIDCIRSNGHTVQFEVDATRLKDHFEIDSIDRIQWNFPHWKGKTNNRRNRALVKDFFASSNDVVTANGAIHLALMNHQGGMNSKTNSEWKRSWLTPIYAAENRYLLTHMLPFSPSYNLSAYKFVDRSFRMSQSAQMYIYSKKHQIVPKDIQMYSYFTLFLALPNPANMESSISTESNYWTNEQILEQSFIFEMIQSKLPHGIRLEIKPWRILRQFDKDGNKNMGEWKVVEYQVVLYGESCNITFDMAEDLKRLIEDEVQLHTVGTRRGGWNASQSLPSSILRARGW</sequence>
<dbReference type="PANTHER" id="PTHR11538:SF26">
    <property type="entry name" value="FERREDOXIN-FOLD ANTICODON-BINDING DOMAIN-CONTAINING PROTEIN 1"/>
    <property type="match status" value="1"/>
</dbReference>
<gene>
    <name evidence="2" type="ORF">CTEN210_03827</name>
</gene>
<evidence type="ECO:0000313" key="2">
    <source>
        <dbReference type="EMBL" id="GFH47352.1"/>
    </source>
</evidence>
<accession>A0AAD3CJR0</accession>
<name>A0AAD3CJR0_9STRA</name>
<feature type="domain" description="25S rRNA (uridine-N(3))-methyltransferase BMT5-like" evidence="1">
    <location>
        <begin position="54"/>
        <end position="215"/>
    </location>
</feature>
<dbReference type="GO" id="GO:0005737">
    <property type="term" value="C:cytoplasm"/>
    <property type="evidence" value="ECO:0007669"/>
    <property type="project" value="TreeGrafter"/>
</dbReference>
<proteinExistence type="predicted"/>
<organism evidence="2 3">
    <name type="scientific">Chaetoceros tenuissimus</name>
    <dbReference type="NCBI Taxonomy" id="426638"/>
    <lineage>
        <taxon>Eukaryota</taxon>
        <taxon>Sar</taxon>
        <taxon>Stramenopiles</taxon>
        <taxon>Ochrophyta</taxon>
        <taxon>Bacillariophyta</taxon>
        <taxon>Coscinodiscophyceae</taxon>
        <taxon>Chaetocerotophycidae</taxon>
        <taxon>Chaetocerotales</taxon>
        <taxon>Chaetocerotaceae</taxon>
        <taxon>Chaetoceros</taxon>
    </lineage>
</organism>
<protein>
    <recommendedName>
        <fullName evidence="1">25S rRNA (uridine-N(3))-methyltransferase BMT5-like domain-containing protein</fullName>
    </recommendedName>
</protein>
<evidence type="ECO:0000313" key="3">
    <source>
        <dbReference type="Proteomes" id="UP001054902"/>
    </source>
</evidence>
<dbReference type="AlphaFoldDB" id="A0AAD3CJR0"/>
<dbReference type="InterPro" id="IPR019446">
    <property type="entry name" value="BMT5-like"/>
</dbReference>
<dbReference type="GO" id="GO:0070042">
    <property type="term" value="F:rRNA (uridine-N3-)-methyltransferase activity"/>
    <property type="evidence" value="ECO:0007669"/>
    <property type="project" value="InterPro"/>
</dbReference>
<comment type="caution">
    <text evidence="2">The sequence shown here is derived from an EMBL/GenBank/DDBJ whole genome shotgun (WGS) entry which is preliminary data.</text>
</comment>
<dbReference type="Gene3D" id="3.40.50.150">
    <property type="entry name" value="Vaccinia Virus protein VP39"/>
    <property type="match status" value="1"/>
</dbReference>
<dbReference type="GO" id="GO:0070475">
    <property type="term" value="P:rRNA base methylation"/>
    <property type="evidence" value="ECO:0007669"/>
    <property type="project" value="InterPro"/>
</dbReference>
<dbReference type="Proteomes" id="UP001054902">
    <property type="component" value="Unassembled WGS sequence"/>
</dbReference>
<dbReference type="PANTHER" id="PTHR11538">
    <property type="entry name" value="PHENYLALANYL-TRNA SYNTHETASE"/>
    <property type="match status" value="1"/>
</dbReference>
<keyword evidence="3" id="KW-1185">Reference proteome</keyword>
<reference evidence="2 3" key="1">
    <citation type="journal article" date="2021" name="Sci. Rep.">
        <title>The genome of the diatom Chaetoceros tenuissimus carries an ancient integrated fragment of an extant virus.</title>
        <authorList>
            <person name="Hongo Y."/>
            <person name="Kimura K."/>
            <person name="Takaki Y."/>
            <person name="Yoshida Y."/>
            <person name="Baba S."/>
            <person name="Kobayashi G."/>
            <person name="Nagasaki K."/>
            <person name="Hano T."/>
            <person name="Tomaru Y."/>
        </authorList>
    </citation>
    <scope>NUCLEOTIDE SEQUENCE [LARGE SCALE GENOMIC DNA]</scope>
    <source>
        <strain evidence="2 3">NIES-3715</strain>
    </source>
</reference>
<dbReference type="Pfam" id="PF10354">
    <property type="entry name" value="BMT5-like"/>
    <property type="match status" value="1"/>
</dbReference>
<dbReference type="InterPro" id="IPR029063">
    <property type="entry name" value="SAM-dependent_MTases_sf"/>
</dbReference>
<dbReference type="EMBL" id="BLLK01000023">
    <property type="protein sequence ID" value="GFH47352.1"/>
    <property type="molecule type" value="Genomic_DNA"/>
</dbReference>
<evidence type="ECO:0000259" key="1">
    <source>
        <dbReference type="Pfam" id="PF10354"/>
    </source>
</evidence>